<evidence type="ECO:0000256" key="1">
    <source>
        <dbReference type="NCBIfam" id="TIGR00697"/>
    </source>
</evidence>
<feature type="transmembrane region" description="Helical" evidence="2">
    <location>
        <begin position="46"/>
        <end position="67"/>
    </location>
</feature>
<evidence type="ECO:0000313" key="3">
    <source>
        <dbReference type="EMBL" id="GGF90259.1"/>
    </source>
</evidence>
<dbReference type="RefSeq" id="WP_117001547.1">
    <property type="nucleotide sequence ID" value="NZ_BMJS01000003.1"/>
</dbReference>
<reference evidence="3" key="1">
    <citation type="journal article" date="2014" name="Int. J. Syst. Evol. Microbiol.">
        <title>Complete genome sequence of Corynebacterium casei LMG S-19264T (=DSM 44701T), isolated from a smear-ripened cheese.</title>
        <authorList>
            <consortium name="US DOE Joint Genome Institute (JGI-PGF)"/>
            <person name="Walter F."/>
            <person name="Albersmeier A."/>
            <person name="Kalinowski J."/>
            <person name="Ruckert C."/>
        </authorList>
    </citation>
    <scope>NUCLEOTIDE SEQUENCE</scope>
    <source>
        <strain evidence="3">CGMCC 1.15758</strain>
    </source>
</reference>
<protein>
    <recommendedName>
        <fullName evidence="1">Queuosine precursor transporter</fullName>
    </recommendedName>
</protein>
<keyword evidence="2" id="KW-0812">Transmembrane</keyword>
<dbReference type="Pfam" id="PF02592">
    <property type="entry name" value="Vut_1"/>
    <property type="match status" value="1"/>
</dbReference>
<accession>A0A8J2Z2T3</accession>
<feature type="transmembrane region" description="Helical" evidence="2">
    <location>
        <begin position="123"/>
        <end position="144"/>
    </location>
</feature>
<organism evidence="3 4">
    <name type="scientific">Cysteiniphilum litorale</name>
    <dbReference type="NCBI Taxonomy" id="2056700"/>
    <lineage>
        <taxon>Bacteria</taxon>
        <taxon>Pseudomonadati</taxon>
        <taxon>Pseudomonadota</taxon>
        <taxon>Gammaproteobacteria</taxon>
        <taxon>Thiotrichales</taxon>
        <taxon>Fastidiosibacteraceae</taxon>
        <taxon>Cysteiniphilum</taxon>
    </lineage>
</organism>
<keyword evidence="2" id="KW-0472">Membrane</keyword>
<name>A0A8J2Z2T3_9GAMM</name>
<feature type="transmembrane region" description="Helical" evidence="2">
    <location>
        <begin position="21"/>
        <end position="40"/>
    </location>
</feature>
<keyword evidence="4" id="KW-1185">Reference proteome</keyword>
<feature type="transmembrane region" description="Helical" evidence="2">
    <location>
        <begin position="189"/>
        <end position="215"/>
    </location>
</feature>
<gene>
    <name evidence="3" type="ORF">GCM10010995_04490</name>
</gene>
<feature type="transmembrane region" description="Helical" evidence="2">
    <location>
        <begin position="79"/>
        <end position="103"/>
    </location>
</feature>
<dbReference type="PANTHER" id="PTHR34300">
    <property type="entry name" value="QUEUOSINE PRECURSOR TRANSPORTER-RELATED"/>
    <property type="match status" value="1"/>
</dbReference>
<evidence type="ECO:0000256" key="2">
    <source>
        <dbReference type="SAM" id="Phobius"/>
    </source>
</evidence>
<dbReference type="OrthoDB" id="9805479at2"/>
<feature type="transmembrane region" description="Helical" evidence="2">
    <location>
        <begin position="156"/>
        <end position="183"/>
    </location>
</feature>
<dbReference type="PANTHER" id="PTHR34300:SF2">
    <property type="entry name" value="QUEUOSINE PRECURSOR TRANSPORTER-RELATED"/>
    <property type="match status" value="1"/>
</dbReference>
<dbReference type="NCBIfam" id="TIGR00697">
    <property type="entry name" value="queuosine precursor transporter"/>
    <property type="match status" value="1"/>
</dbReference>
<sequence length="229" mass="25454">MMTTATKQHFLQGDKRVNKHVIILLILSMIVICAMTSSAITATKPVHLGLSFPFSNIIFALFTFPIIDAVCELYGKKKAYFISILGVISQVIFVLIIELSVVMPHTTGWHDQSVYAHVLAKSNLVILGTVIGFVISQFLDVFIFQTIKDLSKGRFLWLRSGFSSILGQLIDSVIFISIVFWSFPDKTTLILGSFGSKAIFCILAIPITYAIVYAAKCYINSTYHNESIS</sequence>
<comment type="caution">
    <text evidence="3">The sequence shown here is derived from an EMBL/GenBank/DDBJ whole genome shotgun (WGS) entry which is preliminary data.</text>
</comment>
<dbReference type="AlphaFoldDB" id="A0A8J2Z2T3"/>
<keyword evidence="2" id="KW-1133">Transmembrane helix</keyword>
<dbReference type="EMBL" id="BMJS01000003">
    <property type="protein sequence ID" value="GGF90259.1"/>
    <property type="molecule type" value="Genomic_DNA"/>
</dbReference>
<dbReference type="Proteomes" id="UP000636949">
    <property type="component" value="Unassembled WGS sequence"/>
</dbReference>
<evidence type="ECO:0000313" key="4">
    <source>
        <dbReference type="Proteomes" id="UP000636949"/>
    </source>
</evidence>
<reference evidence="3" key="2">
    <citation type="submission" date="2020-09" db="EMBL/GenBank/DDBJ databases">
        <authorList>
            <person name="Sun Q."/>
            <person name="Zhou Y."/>
        </authorList>
    </citation>
    <scope>NUCLEOTIDE SEQUENCE</scope>
    <source>
        <strain evidence="3">CGMCC 1.15758</strain>
    </source>
</reference>
<dbReference type="InterPro" id="IPR003744">
    <property type="entry name" value="YhhQ"/>
</dbReference>
<proteinExistence type="predicted"/>